<keyword evidence="2" id="KW-1185">Reference proteome</keyword>
<dbReference type="Proteomes" id="UP001054945">
    <property type="component" value="Unassembled WGS sequence"/>
</dbReference>
<gene>
    <name evidence="1" type="ORF">CEXT_641581</name>
</gene>
<dbReference type="EMBL" id="BPLR01014912">
    <property type="protein sequence ID" value="GIY72193.1"/>
    <property type="molecule type" value="Genomic_DNA"/>
</dbReference>
<dbReference type="AlphaFoldDB" id="A0AAV4VQA9"/>
<organism evidence="1 2">
    <name type="scientific">Caerostris extrusa</name>
    <name type="common">Bark spider</name>
    <name type="synonym">Caerostris bankana</name>
    <dbReference type="NCBI Taxonomy" id="172846"/>
    <lineage>
        <taxon>Eukaryota</taxon>
        <taxon>Metazoa</taxon>
        <taxon>Ecdysozoa</taxon>
        <taxon>Arthropoda</taxon>
        <taxon>Chelicerata</taxon>
        <taxon>Arachnida</taxon>
        <taxon>Araneae</taxon>
        <taxon>Araneomorphae</taxon>
        <taxon>Entelegynae</taxon>
        <taxon>Araneoidea</taxon>
        <taxon>Araneidae</taxon>
        <taxon>Caerostris</taxon>
    </lineage>
</organism>
<proteinExistence type="predicted"/>
<sequence>MFRTGTSCSGIPHYMELLMRLASFSPTKRTNRCRKGREIPHYTWSILETWSLRLESILPKRKKDIRNFPYRQMIHPFLLRSTSLNANGKDAAIQWVLLIAKRGYIVSVRIVAVIVCHWRKEFRRYA</sequence>
<reference evidence="1 2" key="1">
    <citation type="submission" date="2021-06" db="EMBL/GenBank/DDBJ databases">
        <title>Caerostris extrusa draft genome.</title>
        <authorList>
            <person name="Kono N."/>
            <person name="Arakawa K."/>
        </authorList>
    </citation>
    <scope>NUCLEOTIDE SEQUENCE [LARGE SCALE GENOMIC DNA]</scope>
</reference>
<evidence type="ECO:0000313" key="2">
    <source>
        <dbReference type="Proteomes" id="UP001054945"/>
    </source>
</evidence>
<name>A0AAV4VQA9_CAEEX</name>
<comment type="caution">
    <text evidence="1">The sequence shown here is derived from an EMBL/GenBank/DDBJ whole genome shotgun (WGS) entry which is preliminary data.</text>
</comment>
<accession>A0AAV4VQA9</accession>
<protein>
    <submittedName>
        <fullName evidence="1">Uncharacterized protein</fullName>
    </submittedName>
</protein>
<evidence type="ECO:0000313" key="1">
    <source>
        <dbReference type="EMBL" id="GIY72193.1"/>
    </source>
</evidence>